<organism evidence="2 3">
    <name type="scientific">Anopheles culicifacies</name>
    <dbReference type="NCBI Taxonomy" id="139723"/>
    <lineage>
        <taxon>Eukaryota</taxon>
        <taxon>Metazoa</taxon>
        <taxon>Ecdysozoa</taxon>
        <taxon>Arthropoda</taxon>
        <taxon>Hexapoda</taxon>
        <taxon>Insecta</taxon>
        <taxon>Pterygota</taxon>
        <taxon>Neoptera</taxon>
        <taxon>Endopterygota</taxon>
        <taxon>Diptera</taxon>
        <taxon>Nematocera</taxon>
        <taxon>Culicoidea</taxon>
        <taxon>Culicidae</taxon>
        <taxon>Anophelinae</taxon>
        <taxon>Anopheles</taxon>
        <taxon>culicifacies species complex</taxon>
    </lineage>
</organism>
<keyword evidence="3" id="KW-1185">Reference proteome</keyword>
<sequence>MSGVVEELEEEEIVQQFDGSTVVTVTTARGSSSRNAHHSGGISFVTTELPLSNRRRIVRRTLGSVLQDDVVISEAGDGTIVEMPIPAGSSGRNKPRHDGVTDTERTGGTASAEEANAAGTIEGSTDGGGGGGGGDHAGLPSSYKHFFIL</sequence>
<protein>
    <submittedName>
        <fullName evidence="2">Uncharacterized protein</fullName>
    </submittedName>
</protein>
<dbReference type="EnsemblMetazoa" id="ACUA005166-RA">
    <property type="protein sequence ID" value="ACUA005166-PA"/>
    <property type="gene ID" value="ACUA005166"/>
</dbReference>
<dbReference type="Proteomes" id="UP000075883">
    <property type="component" value="Unassembled WGS sequence"/>
</dbReference>
<name>A0A182LYQ4_9DIPT</name>
<proteinExistence type="predicted"/>
<evidence type="ECO:0000313" key="3">
    <source>
        <dbReference type="Proteomes" id="UP000075883"/>
    </source>
</evidence>
<evidence type="ECO:0000313" key="2">
    <source>
        <dbReference type="EnsemblMetazoa" id="ACUA005166-PA"/>
    </source>
</evidence>
<dbReference type="AlphaFoldDB" id="A0A182LYQ4"/>
<dbReference type="EMBL" id="AXCM01017088">
    <property type="status" value="NOT_ANNOTATED_CDS"/>
    <property type="molecule type" value="Genomic_DNA"/>
</dbReference>
<reference evidence="2" key="2">
    <citation type="submission" date="2020-05" db="UniProtKB">
        <authorList>
            <consortium name="EnsemblMetazoa"/>
        </authorList>
    </citation>
    <scope>IDENTIFICATION</scope>
    <source>
        <strain evidence="2">A-37</strain>
    </source>
</reference>
<feature type="compositionally biased region" description="Basic and acidic residues" evidence="1">
    <location>
        <begin position="96"/>
        <end position="105"/>
    </location>
</feature>
<feature type="compositionally biased region" description="Gly residues" evidence="1">
    <location>
        <begin position="125"/>
        <end position="136"/>
    </location>
</feature>
<accession>A0A182LYQ4</accession>
<feature type="region of interest" description="Disordered" evidence="1">
    <location>
        <begin position="82"/>
        <end position="137"/>
    </location>
</feature>
<evidence type="ECO:0000256" key="1">
    <source>
        <dbReference type="SAM" id="MobiDB-lite"/>
    </source>
</evidence>
<reference evidence="3" key="1">
    <citation type="submission" date="2013-09" db="EMBL/GenBank/DDBJ databases">
        <title>The Genome Sequence of Anopheles culicifacies species A.</title>
        <authorList>
            <consortium name="The Broad Institute Genomics Platform"/>
            <person name="Neafsey D.E."/>
            <person name="Besansky N."/>
            <person name="Howell P."/>
            <person name="Walton C."/>
            <person name="Young S.K."/>
            <person name="Zeng Q."/>
            <person name="Gargeya S."/>
            <person name="Fitzgerald M."/>
            <person name="Haas B."/>
            <person name="Abouelleil A."/>
            <person name="Allen A.W."/>
            <person name="Alvarado L."/>
            <person name="Arachchi H.M."/>
            <person name="Berlin A.M."/>
            <person name="Chapman S.B."/>
            <person name="Gainer-Dewar J."/>
            <person name="Goldberg J."/>
            <person name="Griggs A."/>
            <person name="Gujja S."/>
            <person name="Hansen M."/>
            <person name="Howarth C."/>
            <person name="Imamovic A."/>
            <person name="Ireland A."/>
            <person name="Larimer J."/>
            <person name="McCowan C."/>
            <person name="Murphy C."/>
            <person name="Pearson M."/>
            <person name="Poon T.W."/>
            <person name="Priest M."/>
            <person name="Roberts A."/>
            <person name="Saif S."/>
            <person name="Shea T."/>
            <person name="Sisk P."/>
            <person name="Sykes S."/>
            <person name="Wortman J."/>
            <person name="Nusbaum C."/>
            <person name="Birren B."/>
        </authorList>
    </citation>
    <scope>NUCLEOTIDE SEQUENCE [LARGE SCALE GENOMIC DNA]</scope>
    <source>
        <strain evidence="3">A-37</strain>
    </source>
</reference>
<dbReference type="VEuPathDB" id="VectorBase:ACUA005166"/>